<feature type="signal peptide" evidence="2">
    <location>
        <begin position="1"/>
        <end position="31"/>
    </location>
</feature>
<dbReference type="VEuPathDB" id="VectorBase:FBgn0001250"/>
<dbReference type="OrthoDB" id="5317514at2759"/>
<dbReference type="PROSITE" id="PS51470">
    <property type="entry name" value="FG_GAP"/>
    <property type="match status" value="1"/>
</dbReference>
<protein>
    <submittedName>
        <fullName evidence="3">IP16423p</fullName>
    </submittedName>
</protein>
<dbReference type="SUPFAM" id="SSF69318">
    <property type="entry name" value="Integrin alpha N-terminal domain"/>
    <property type="match status" value="1"/>
</dbReference>
<sequence length="131" mass="14473">MSGDSIHRRRMALHCPITSLILLLIAMSAHGYNIDLPSYVRFRQSSNSMFGFSIAMHKGRSGFYGNQNNVSLIVGAPKFDTSRYQQGVTEAGGVFKCSLNDDDCKLVPFDSKGKKNACIYILLYICTLIPG</sequence>
<proteinExistence type="evidence at transcript level"/>
<dbReference type="EMBL" id="BT025044">
    <property type="protein sequence ID" value="ABE73215.1"/>
    <property type="molecule type" value="mRNA"/>
</dbReference>
<name>Q1RL16_DROME</name>
<evidence type="ECO:0000313" key="3">
    <source>
        <dbReference type="EMBL" id="ABE73215.1"/>
    </source>
</evidence>
<dbReference type="PANTHER" id="PTHR23220">
    <property type="entry name" value="INTEGRIN ALPHA"/>
    <property type="match status" value="1"/>
</dbReference>
<dbReference type="SMART" id="SM00191">
    <property type="entry name" value="Int_alpha"/>
    <property type="match status" value="1"/>
</dbReference>
<feature type="chain" id="PRO_5004197003" evidence="2">
    <location>
        <begin position="32"/>
        <end position="131"/>
    </location>
</feature>
<evidence type="ECO:0000256" key="2">
    <source>
        <dbReference type="SAM" id="SignalP"/>
    </source>
</evidence>
<dbReference type="ExpressionAtlas" id="Q1RL16">
    <property type="expression patterns" value="baseline and differential"/>
</dbReference>
<dbReference type="InterPro" id="IPR028994">
    <property type="entry name" value="Integrin_alpha_N"/>
</dbReference>
<dbReference type="InterPro" id="IPR013519">
    <property type="entry name" value="Int_alpha_beta-p"/>
</dbReference>
<dbReference type="Bgee" id="FBgn0001250">
    <property type="expression patterns" value="Expressed in indirect flight muscle cell (Drosophila) in body wall and 141 other cell types or tissues"/>
</dbReference>
<evidence type="ECO:0000256" key="1">
    <source>
        <dbReference type="PROSITE-ProRule" id="PRU00803"/>
    </source>
</evidence>
<organism evidence="3">
    <name type="scientific">Drosophila melanogaster</name>
    <name type="common">Fruit fly</name>
    <dbReference type="NCBI Taxonomy" id="7227"/>
    <lineage>
        <taxon>Eukaryota</taxon>
        <taxon>Metazoa</taxon>
        <taxon>Ecdysozoa</taxon>
        <taxon>Arthropoda</taxon>
        <taxon>Hexapoda</taxon>
        <taxon>Insecta</taxon>
        <taxon>Pterygota</taxon>
        <taxon>Neoptera</taxon>
        <taxon>Endopterygota</taxon>
        <taxon>Diptera</taxon>
        <taxon>Brachycera</taxon>
        <taxon>Muscomorpha</taxon>
        <taxon>Ephydroidea</taxon>
        <taxon>Drosophilidae</taxon>
        <taxon>Drosophila</taxon>
        <taxon>Sophophora</taxon>
    </lineage>
</organism>
<reference evidence="3" key="1">
    <citation type="submission" date="2006-04" db="EMBL/GenBank/DDBJ databases">
        <authorList>
            <person name="Stapleton M."/>
            <person name="Carlson J."/>
            <person name="Chavez C."/>
            <person name="Frise E."/>
            <person name="George R."/>
            <person name="Pacleb J."/>
            <person name="Park S."/>
            <person name="Wan K."/>
            <person name="Yu C."/>
            <person name="Celniker S."/>
        </authorList>
    </citation>
    <scope>NUCLEOTIDE SEQUENCE</scope>
</reference>
<dbReference type="Gene3D" id="2.130.10.130">
    <property type="entry name" value="Integrin alpha, N-terminal"/>
    <property type="match status" value="1"/>
</dbReference>
<keyword evidence="2" id="KW-0732">Signal</keyword>
<dbReference type="AlphaFoldDB" id="Q1RL16"/>
<dbReference type="PANTHER" id="PTHR23220:SF133">
    <property type="entry name" value="INTEGRIN ALPHA-PS2"/>
    <property type="match status" value="1"/>
</dbReference>
<accession>Q1RL16</accession>
<feature type="repeat" description="FG-GAP" evidence="1">
    <location>
        <begin position="36"/>
        <end position="106"/>
    </location>
</feature>